<evidence type="ECO:0008006" key="4">
    <source>
        <dbReference type="Google" id="ProtNLM"/>
    </source>
</evidence>
<organism evidence="2 3">
    <name type="scientific">Rubrimonas cliftonensis</name>
    <dbReference type="NCBI Taxonomy" id="89524"/>
    <lineage>
        <taxon>Bacteria</taxon>
        <taxon>Pseudomonadati</taxon>
        <taxon>Pseudomonadota</taxon>
        <taxon>Alphaproteobacteria</taxon>
        <taxon>Rhodobacterales</taxon>
        <taxon>Paracoccaceae</taxon>
        <taxon>Rubrimonas</taxon>
    </lineage>
</organism>
<name>A0A1H4DZ27_9RHOB</name>
<proteinExistence type="predicted"/>
<evidence type="ECO:0000313" key="3">
    <source>
        <dbReference type="Proteomes" id="UP000198703"/>
    </source>
</evidence>
<evidence type="ECO:0000256" key="1">
    <source>
        <dbReference type="SAM" id="MobiDB-lite"/>
    </source>
</evidence>
<keyword evidence="3" id="KW-1185">Reference proteome</keyword>
<dbReference type="RefSeq" id="WP_093254890.1">
    <property type="nucleotide sequence ID" value="NZ_FNQM01000011.1"/>
</dbReference>
<dbReference type="InterPro" id="IPR022254">
    <property type="entry name" value="DUF3775"/>
</dbReference>
<dbReference type="EMBL" id="FNQM01000011">
    <property type="protein sequence ID" value="SEA77749.1"/>
    <property type="molecule type" value="Genomic_DNA"/>
</dbReference>
<protein>
    <recommendedName>
        <fullName evidence="4">DUF3775 domain-containing protein</fullName>
    </recommendedName>
</protein>
<accession>A0A1H4DZ27</accession>
<dbReference type="Pfam" id="PF12616">
    <property type="entry name" value="DUF3775"/>
    <property type="match status" value="1"/>
</dbReference>
<dbReference type="AlphaFoldDB" id="A0A1H4DZ27"/>
<dbReference type="Proteomes" id="UP000198703">
    <property type="component" value="Unassembled WGS sequence"/>
</dbReference>
<reference evidence="2 3" key="1">
    <citation type="submission" date="2016-10" db="EMBL/GenBank/DDBJ databases">
        <authorList>
            <person name="de Groot N.N."/>
        </authorList>
    </citation>
    <scope>NUCLEOTIDE SEQUENCE [LARGE SCALE GENOMIC DNA]</scope>
    <source>
        <strain evidence="2 3">DSM 15345</strain>
    </source>
</reference>
<gene>
    <name evidence="2" type="ORF">SAMN05444370_111114</name>
</gene>
<sequence>MLSVPLDTVAWIILKAREFDVKEGDDSGGAASDDPMAVLQDRADDPTATELTSWIDDLTDTQSAELVAIFWLGRGDGDAGDFPALVDQARAARSGSTSAYLLGQPLLGDYLEEGLEALGVDTTELENGLR</sequence>
<evidence type="ECO:0000313" key="2">
    <source>
        <dbReference type="EMBL" id="SEA77749.1"/>
    </source>
</evidence>
<dbReference type="OrthoDB" id="5641374at2"/>
<feature type="region of interest" description="Disordered" evidence="1">
    <location>
        <begin position="23"/>
        <end position="43"/>
    </location>
</feature>